<feature type="region of interest" description="Disordered" evidence="1">
    <location>
        <begin position="357"/>
        <end position="386"/>
    </location>
</feature>
<accession>B8MBJ9</accession>
<feature type="compositionally biased region" description="Basic and acidic residues" evidence="1">
    <location>
        <begin position="251"/>
        <end position="265"/>
    </location>
</feature>
<dbReference type="VEuPathDB" id="FungiDB:TSTA_116530"/>
<reference evidence="3" key="1">
    <citation type="journal article" date="2015" name="Genome Announc.">
        <title>Genome sequence of the AIDS-associated pathogen Penicillium marneffei (ATCC18224) and its near taxonomic relative Talaromyces stipitatus (ATCC10500).</title>
        <authorList>
            <person name="Nierman W.C."/>
            <person name="Fedorova-Abrams N.D."/>
            <person name="Andrianopoulos A."/>
        </authorList>
    </citation>
    <scope>NUCLEOTIDE SEQUENCE [LARGE SCALE GENOMIC DNA]</scope>
    <source>
        <strain evidence="3">ATCC 10500 / CBS 375.48 / QM 6759 / NRRL 1006</strain>
    </source>
</reference>
<proteinExistence type="predicted"/>
<dbReference type="InParanoid" id="B8MBJ9"/>
<dbReference type="RefSeq" id="XP_002481855.1">
    <property type="nucleotide sequence ID" value="XM_002481810.1"/>
</dbReference>
<dbReference type="GeneID" id="8102045"/>
<feature type="compositionally biased region" description="Polar residues" evidence="1">
    <location>
        <begin position="371"/>
        <end position="382"/>
    </location>
</feature>
<protein>
    <submittedName>
        <fullName evidence="2">Uncharacterized protein</fullName>
    </submittedName>
</protein>
<evidence type="ECO:0000256" key="1">
    <source>
        <dbReference type="SAM" id="MobiDB-lite"/>
    </source>
</evidence>
<dbReference type="AlphaFoldDB" id="B8MBJ9"/>
<evidence type="ECO:0000313" key="2">
    <source>
        <dbReference type="EMBL" id="EED17863.1"/>
    </source>
</evidence>
<organism evidence="2 3">
    <name type="scientific">Talaromyces stipitatus (strain ATCC 10500 / CBS 375.48 / QM 6759 / NRRL 1006)</name>
    <name type="common">Penicillium stipitatum</name>
    <dbReference type="NCBI Taxonomy" id="441959"/>
    <lineage>
        <taxon>Eukaryota</taxon>
        <taxon>Fungi</taxon>
        <taxon>Dikarya</taxon>
        <taxon>Ascomycota</taxon>
        <taxon>Pezizomycotina</taxon>
        <taxon>Eurotiomycetes</taxon>
        <taxon>Eurotiomycetidae</taxon>
        <taxon>Eurotiales</taxon>
        <taxon>Trichocomaceae</taxon>
        <taxon>Talaromyces</taxon>
        <taxon>Talaromyces sect. Talaromyces</taxon>
    </lineage>
</organism>
<sequence>MCFDICIDCCLEQWMVCFWPSLAKHRKKPKDESELEHVYVRQRVDGKVVRSIDTRPVRRSQTVNRGTSRLPPGVTVNAGRAREQSRANESRDRRQVRSDSNQNEATDNTSNDRPHRDRRNTIDAGVQTTDSLLNVTAGPAKSRSKDQRNQRDDTHRGRNKDWDQENNQDSDDNNQGKNKNWNQETDRGGKKSKYDKRAKLKTQESDSQEESSKVNDRSDDTMDKTKGKAKAKDDNKSHNLGTNDQKNVDFSGDHKDKKDEKKNEDTEASPAAEAIDDWPVLPENESKSPEAEAFTAAELIDDWPVVPENDSKSPEAEATPAAEVIDDWPVVPENDSKAPDPATNAWNDWNTSEWNTGDWNTGETGVDNVKCKNSQSPTQARSPDTPWQRRGYFSELPWIRSYRETECRTRPMSCIPIQGIDGEYRFWVCDASGEFRLRSRAEIDEQYQPGHWVEDEWGWEYFKTYTYQKV</sequence>
<gene>
    <name evidence="2" type="ORF">TSTA_116530</name>
</gene>
<evidence type="ECO:0000313" key="3">
    <source>
        <dbReference type="Proteomes" id="UP000001745"/>
    </source>
</evidence>
<dbReference type="STRING" id="441959.B8MBJ9"/>
<dbReference type="Proteomes" id="UP000001745">
    <property type="component" value="Unassembled WGS sequence"/>
</dbReference>
<feature type="compositionally biased region" description="Basic and acidic residues" evidence="1">
    <location>
        <begin position="195"/>
        <end position="237"/>
    </location>
</feature>
<name>B8MBJ9_TALSN</name>
<dbReference type="EMBL" id="EQ962655">
    <property type="protein sequence ID" value="EED17863.1"/>
    <property type="molecule type" value="Genomic_DNA"/>
</dbReference>
<feature type="compositionally biased region" description="Polar residues" evidence="1">
    <location>
        <begin position="98"/>
        <end position="109"/>
    </location>
</feature>
<feature type="compositionally biased region" description="Basic and acidic residues" evidence="1">
    <location>
        <begin position="143"/>
        <end position="163"/>
    </location>
</feature>
<dbReference type="HOGENOM" id="CLU_581630_0_0_1"/>
<feature type="compositionally biased region" description="Basic and acidic residues" evidence="1">
    <location>
        <begin position="80"/>
        <end position="97"/>
    </location>
</feature>
<feature type="compositionally biased region" description="Basic and acidic residues" evidence="1">
    <location>
        <begin position="110"/>
        <end position="121"/>
    </location>
</feature>
<keyword evidence="3" id="KW-1185">Reference proteome</keyword>
<dbReference type="PhylomeDB" id="B8MBJ9"/>
<feature type="region of interest" description="Disordered" evidence="1">
    <location>
        <begin position="59"/>
        <end position="325"/>
    </location>
</feature>